<dbReference type="RefSeq" id="WP_318670661.1">
    <property type="nucleotide sequence ID" value="NZ_CAWNNC010000008.1"/>
</dbReference>
<dbReference type="InterPro" id="IPR016039">
    <property type="entry name" value="Thiolase-like"/>
</dbReference>
<dbReference type="Proteomes" id="UP000232003">
    <property type="component" value="Plasmid pNFSY07"/>
</dbReference>
<reference evidence="1 2" key="1">
    <citation type="submission" date="2017-11" db="EMBL/GenBank/DDBJ databases">
        <title>Complete genome of a free-living desiccation-tolerant cyanobacterium and its photosynthetic adaptation to extreme terrestrial habitat.</title>
        <authorList>
            <person name="Shang J."/>
        </authorList>
    </citation>
    <scope>NUCLEOTIDE SEQUENCE [LARGE SCALE GENOMIC DNA]</scope>
    <source>
        <strain evidence="1 2">CCNUN1</strain>
        <plasmid evidence="2">pnfsy07</plasmid>
    </source>
</reference>
<name>A0A2K8T8E2_9NOSO</name>
<keyword evidence="2" id="KW-1185">Reference proteome</keyword>
<dbReference type="GO" id="GO:0016746">
    <property type="term" value="F:acyltransferase activity"/>
    <property type="evidence" value="ECO:0007669"/>
    <property type="project" value="InterPro"/>
</dbReference>
<sequence>MNSAYINSIGKFLPGQPISNDQIEDYLGKIGGQASKARHRILQSNGIQQRYYALDRQQNTTYLNSQMAATAVRDALLKREQRDFVKSGKKEAIAKNSI</sequence>
<dbReference type="EMBL" id="CP024792">
    <property type="protein sequence ID" value="AUB43966.1"/>
    <property type="molecule type" value="Genomic_DNA"/>
</dbReference>
<accession>A0A2K8T8E2</accession>
<dbReference type="KEGG" id="nfl:COO91_10180"/>
<gene>
    <name evidence="1" type="ORF">COO91_10180</name>
</gene>
<geneLocation type="plasmid" evidence="2">
    <name>pnfsy07</name>
</geneLocation>
<evidence type="ECO:0000313" key="1">
    <source>
        <dbReference type="EMBL" id="AUB43966.1"/>
    </source>
</evidence>
<organism evidence="1 2">
    <name type="scientific">Nostoc flagelliforme CCNUN1</name>
    <dbReference type="NCBI Taxonomy" id="2038116"/>
    <lineage>
        <taxon>Bacteria</taxon>
        <taxon>Bacillati</taxon>
        <taxon>Cyanobacteriota</taxon>
        <taxon>Cyanophyceae</taxon>
        <taxon>Nostocales</taxon>
        <taxon>Nostocaceae</taxon>
        <taxon>Nostoc</taxon>
    </lineage>
</organism>
<protein>
    <submittedName>
        <fullName evidence="1">Uncharacterized protein</fullName>
    </submittedName>
</protein>
<keyword evidence="1" id="KW-0614">Plasmid</keyword>
<proteinExistence type="predicted"/>
<dbReference type="Gene3D" id="3.40.47.10">
    <property type="match status" value="1"/>
</dbReference>
<evidence type="ECO:0000313" key="2">
    <source>
        <dbReference type="Proteomes" id="UP000232003"/>
    </source>
</evidence>
<dbReference type="SUPFAM" id="SSF53901">
    <property type="entry name" value="Thiolase-like"/>
    <property type="match status" value="1"/>
</dbReference>
<dbReference type="AlphaFoldDB" id="A0A2K8T8E2"/>